<dbReference type="Proteomes" id="UP000655751">
    <property type="component" value="Unassembled WGS sequence"/>
</dbReference>
<evidence type="ECO:0000313" key="2">
    <source>
        <dbReference type="EMBL" id="MBH0777713.1"/>
    </source>
</evidence>
<organism evidence="2 3">
    <name type="scientific">Nocardia bovistercoris</name>
    <dbReference type="NCBI Taxonomy" id="2785916"/>
    <lineage>
        <taxon>Bacteria</taxon>
        <taxon>Bacillati</taxon>
        <taxon>Actinomycetota</taxon>
        <taxon>Actinomycetes</taxon>
        <taxon>Mycobacteriales</taxon>
        <taxon>Nocardiaceae</taxon>
        <taxon>Nocardia</taxon>
    </lineage>
</organism>
<feature type="region of interest" description="Disordered" evidence="1">
    <location>
        <begin position="1"/>
        <end position="33"/>
    </location>
</feature>
<evidence type="ECO:0000313" key="3">
    <source>
        <dbReference type="Proteomes" id="UP000655751"/>
    </source>
</evidence>
<accession>A0A931N4K4</accession>
<evidence type="ECO:0000256" key="1">
    <source>
        <dbReference type="SAM" id="MobiDB-lite"/>
    </source>
</evidence>
<protein>
    <submittedName>
        <fullName evidence="2">Uncharacterized protein</fullName>
    </submittedName>
</protein>
<proteinExistence type="predicted"/>
<sequence length="137" mass="15185">MTHDRPTPSPEPIPGVDAPLSPRRPRVESTTAHRPVLLVQLSDFARAECAVDPGELHPDNAIGVLAHHHDCPFPCIPNERATAALALRYQGTSPPDPDELHRRLAELVREYLRRIAQRADQPANPHPYRPGSGQVNR</sequence>
<comment type="caution">
    <text evidence="2">The sequence shown here is derived from an EMBL/GenBank/DDBJ whole genome shotgun (WGS) entry which is preliminary data.</text>
</comment>
<gene>
    <name evidence="2" type="ORF">IT779_15665</name>
</gene>
<dbReference type="EMBL" id="JADMLG010000005">
    <property type="protein sequence ID" value="MBH0777713.1"/>
    <property type="molecule type" value="Genomic_DNA"/>
</dbReference>
<keyword evidence="3" id="KW-1185">Reference proteome</keyword>
<name>A0A931N4K4_9NOCA</name>
<feature type="region of interest" description="Disordered" evidence="1">
    <location>
        <begin position="116"/>
        <end position="137"/>
    </location>
</feature>
<reference evidence="2" key="1">
    <citation type="submission" date="2020-11" db="EMBL/GenBank/DDBJ databases">
        <title>Nocardia NEAU-351.nov., a novel actinomycete isolated from the cow dung.</title>
        <authorList>
            <person name="Zhang X."/>
        </authorList>
    </citation>
    <scope>NUCLEOTIDE SEQUENCE</scope>
    <source>
        <strain evidence="2">NEAU-351</strain>
    </source>
</reference>
<dbReference type="AlphaFoldDB" id="A0A931N4K4"/>
<dbReference type="RefSeq" id="WP_196150025.1">
    <property type="nucleotide sequence ID" value="NZ_JADMLG010000005.1"/>
</dbReference>